<keyword evidence="4" id="KW-1185">Reference proteome</keyword>
<dbReference type="PANTHER" id="PTHR13255">
    <property type="entry name" value="ATAXIN-10"/>
    <property type="match status" value="1"/>
</dbReference>
<reference evidence="5" key="2">
    <citation type="submission" date="2025-08" db="UniProtKB">
        <authorList>
            <consortium name="RefSeq"/>
        </authorList>
    </citation>
    <scope>IDENTIFICATION</scope>
    <source>
        <tissue evidence="5">Etiolated seedlings</tissue>
    </source>
</reference>
<dbReference type="InterPro" id="IPR051374">
    <property type="entry name" value="Ataxin-10/CTR86_families"/>
</dbReference>
<reference evidence="4" key="1">
    <citation type="journal article" date="2013" name="Nat. Biotechnol.">
        <title>Draft genome sequence of chickpea (Cicer arietinum) provides a resource for trait improvement.</title>
        <authorList>
            <person name="Varshney R.K."/>
            <person name="Song C."/>
            <person name="Saxena R.K."/>
            <person name="Azam S."/>
            <person name="Yu S."/>
            <person name="Sharpe A.G."/>
            <person name="Cannon S."/>
            <person name="Baek J."/>
            <person name="Rosen B.D."/>
            <person name="Tar'an B."/>
            <person name="Millan T."/>
            <person name="Zhang X."/>
            <person name="Ramsay L.D."/>
            <person name="Iwata A."/>
            <person name="Wang Y."/>
            <person name="Nelson W."/>
            <person name="Farmer A.D."/>
            <person name="Gaur P.M."/>
            <person name="Soderlund C."/>
            <person name="Penmetsa R.V."/>
            <person name="Xu C."/>
            <person name="Bharti A.K."/>
            <person name="He W."/>
            <person name="Winter P."/>
            <person name="Zhao S."/>
            <person name="Hane J.K."/>
            <person name="Carrasquilla-Garcia N."/>
            <person name="Condie J.A."/>
            <person name="Upadhyaya H.D."/>
            <person name="Luo M.C."/>
            <person name="Thudi M."/>
            <person name="Gowda C.L."/>
            <person name="Singh N.P."/>
            <person name="Lichtenzveig J."/>
            <person name="Gali K.K."/>
            <person name="Rubio J."/>
            <person name="Nadarajan N."/>
            <person name="Dolezel J."/>
            <person name="Bansal K.C."/>
            <person name="Xu X."/>
            <person name="Edwards D."/>
            <person name="Zhang G."/>
            <person name="Kahl G."/>
            <person name="Gil J."/>
            <person name="Singh K.B."/>
            <person name="Datta S.K."/>
            <person name="Jackson S.A."/>
            <person name="Wang J."/>
            <person name="Cook D.R."/>
        </authorList>
    </citation>
    <scope>NUCLEOTIDE SEQUENCE [LARGE SCALE GENOMIC DNA]</scope>
    <source>
        <strain evidence="4">cv. CDC Frontier</strain>
    </source>
</reference>
<dbReference type="InterPro" id="IPR019156">
    <property type="entry name" value="Ataxin-10_domain"/>
</dbReference>
<sequence>MDRIGLSDLENLIHTSKSDSGRSNLASKRVLPAVLNILNSQTLPLDHNLLSLCFKLLRNLCAGEFENQNLFLEFDGVVVVSSILMSEAGSLRPDHMLVRWGLQVLANVCLAGKQHQKAIWEEIFPLGFVSLARLGTKEICDPLCMVIYTCCDGNHECFGELCSDSGLPVVAEIVKTASSASFGEDWIKLLLSRICLEESQLPMLFPKLRFMDIPEGEDIDSKDYQFSFEQAFLLQILSEILNERLRDVVVSKDVALFVYGVFKKSVGVLEHAVRGKSGLPSGSVAVDALGYSLTILRDICAHDSVRGNPEDTNDVVDVLLSQDIIELLLILLGDLEPPAIIRKGIKQSENQEGASCSSKPCPYKGFRRDIVSLIGNCVYRRKHAQDEIRGRNGILLLLQQCVTDEDNPFLREWGIWSVRNMLEGNEENQKVVSELQLQGSADVPQISALGLRIEVDQKTRRAKLVNVP</sequence>
<dbReference type="OrthoDB" id="379794at2759"/>
<dbReference type="KEGG" id="cam:101512607"/>
<keyword evidence="2" id="KW-0131">Cell cycle</keyword>
<dbReference type="Proteomes" id="UP000087171">
    <property type="component" value="Chromosome Ca3"/>
</dbReference>
<dbReference type="AlphaFoldDB" id="A0A1S2XPY0"/>
<dbReference type="GeneID" id="101512607"/>
<dbReference type="InterPro" id="IPR016024">
    <property type="entry name" value="ARM-type_fold"/>
</dbReference>
<keyword evidence="1" id="KW-0132">Cell division</keyword>
<evidence type="ECO:0000259" key="3">
    <source>
        <dbReference type="Pfam" id="PF09759"/>
    </source>
</evidence>
<dbReference type="GO" id="GO:0051301">
    <property type="term" value="P:cell division"/>
    <property type="evidence" value="ECO:0007669"/>
    <property type="project" value="UniProtKB-KW"/>
</dbReference>
<dbReference type="GO" id="GO:0005829">
    <property type="term" value="C:cytosol"/>
    <property type="evidence" value="ECO:0007669"/>
    <property type="project" value="TreeGrafter"/>
</dbReference>
<organism evidence="4 5">
    <name type="scientific">Cicer arietinum</name>
    <name type="common">Chickpea</name>
    <name type="synonym">Garbanzo</name>
    <dbReference type="NCBI Taxonomy" id="3827"/>
    <lineage>
        <taxon>Eukaryota</taxon>
        <taxon>Viridiplantae</taxon>
        <taxon>Streptophyta</taxon>
        <taxon>Embryophyta</taxon>
        <taxon>Tracheophyta</taxon>
        <taxon>Spermatophyta</taxon>
        <taxon>Magnoliopsida</taxon>
        <taxon>eudicotyledons</taxon>
        <taxon>Gunneridae</taxon>
        <taxon>Pentapetalae</taxon>
        <taxon>rosids</taxon>
        <taxon>fabids</taxon>
        <taxon>Fabales</taxon>
        <taxon>Fabaceae</taxon>
        <taxon>Papilionoideae</taxon>
        <taxon>50 kb inversion clade</taxon>
        <taxon>NPAAA clade</taxon>
        <taxon>Hologalegina</taxon>
        <taxon>IRL clade</taxon>
        <taxon>Cicereae</taxon>
        <taxon>Cicer</taxon>
    </lineage>
</organism>
<gene>
    <name evidence="5" type="primary">LOC101512607</name>
</gene>
<dbReference type="RefSeq" id="XP_004492673.1">
    <property type="nucleotide sequence ID" value="XM_004492616.3"/>
</dbReference>
<name>A0A1S2XPY0_CICAR</name>
<evidence type="ECO:0000256" key="1">
    <source>
        <dbReference type="ARBA" id="ARBA00022618"/>
    </source>
</evidence>
<dbReference type="Pfam" id="PF09759">
    <property type="entry name" value="Atx10homo_assoc"/>
    <property type="match status" value="1"/>
</dbReference>
<dbReference type="eggNOG" id="KOG2676">
    <property type="taxonomic scope" value="Eukaryota"/>
</dbReference>
<dbReference type="PANTHER" id="PTHR13255:SF0">
    <property type="entry name" value="ATAXIN-10"/>
    <property type="match status" value="1"/>
</dbReference>
<dbReference type="SUPFAM" id="SSF48371">
    <property type="entry name" value="ARM repeat"/>
    <property type="match status" value="1"/>
</dbReference>
<dbReference type="InterPro" id="IPR011989">
    <property type="entry name" value="ARM-like"/>
</dbReference>
<evidence type="ECO:0000313" key="5">
    <source>
        <dbReference type="RefSeq" id="XP_004492673.1"/>
    </source>
</evidence>
<feature type="domain" description="Ataxin-10" evidence="3">
    <location>
        <begin position="366"/>
        <end position="460"/>
    </location>
</feature>
<dbReference type="PaxDb" id="3827-XP_004492673.1"/>
<evidence type="ECO:0000313" key="4">
    <source>
        <dbReference type="Proteomes" id="UP000087171"/>
    </source>
</evidence>
<proteinExistence type="predicted"/>
<accession>A0A1S2XPY0</accession>
<protein>
    <submittedName>
        <fullName evidence="5">Ataxin-10</fullName>
    </submittedName>
</protein>
<dbReference type="STRING" id="3827.A0A1S2XPY0"/>
<evidence type="ECO:0000256" key="2">
    <source>
        <dbReference type="ARBA" id="ARBA00023306"/>
    </source>
</evidence>
<dbReference type="Gene3D" id="1.25.10.10">
    <property type="entry name" value="Leucine-rich Repeat Variant"/>
    <property type="match status" value="2"/>
</dbReference>